<dbReference type="EMBL" id="KZ149971">
    <property type="protein sequence ID" value="PZC76043.1"/>
    <property type="molecule type" value="Genomic_DNA"/>
</dbReference>
<evidence type="ECO:0000313" key="2">
    <source>
        <dbReference type="Proteomes" id="UP000249218"/>
    </source>
</evidence>
<gene>
    <name evidence="1" type="primary">HaOG205181</name>
    <name evidence="1" type="ORF">B5X24_HaOG205181</name>
</gene>
<dbReference type="AlphaFoldDB" id="A0A2W1BWB5"/>
<organism evidence="1 2">
    <name type="scientific">Helicoverpa armigera</name>
    <name type="common">Cotton bollworm</name>
    <name type="synonym">Heliothis armigera</name>
    <dbReference type="NCBI Taxonomy" id="29058"/>
    <lineage>
        <taxon>Eukaryota</taxon>
        <taxon>Metazoa</taxon>
        <taxon>Ecdysozoa</taxon>
        <taxon>Arthropoda</taxon>
        <taxon>Hexapoda</taxon>
        <taxon>Insecta</taxon>
        <taxon>Pterygota</taxon>
        <taxon>Neoptera</taxon>
        <taxon>Endopterygota</taxon>
        <taxon>Lepidoptera</taxon>
        <taxon>Glossata</taxon>
        <taxon>Ditrysia</taxon>
        <taxon>Noctuoidea</taxon>
        <taxon>Noctuidae</taxon>
        <taxon>Heliothinae</taxon>
        <taxon>Helicoverpa</taxon>
    </lineage>
</organism>
<keyword evidence="2" id="KW-1185">Reference proteome</keyword>
<protein>
    <submittedName>
        <fullName evidence="1">Uncharacterized protein</fullName>
    </submittedName>
</protein>
<name>A0A2W1BWB5_HELAM</name>
<proteinExistence type="predicted"/>
<sequence>MRPCKREQSHGKTDTLPAFLLSNLVSNTNIKKGSIFSHKVFLWTTINNTIIQDGTKRGFGMYANNC</sequence>
<reference evidence="1 2" key="1">
    <citation type="journal article" date="2017" name="BMC Biol.">
        <title>Genomic innovations, transcriptional plasticity and gene loss underlying the evolution and divergence of two highly polyphagous and invasive Helicoverpa pest species.</title>
        <authorList>
            <person name="Pearce S.L."/>
            <person name="Clarke D.F."/>
            <person name="East P.D."/>
            <person name="Elfekih S."/>
            <person name="Gordon K.H."/>
            <person name="Jermiin L.S."/>
            <person name="McGaughran A."/>
            <person name="Oakeshott J.G."/>
            <person name="Papanikolaou A."/>
            <person name="Perera O.P."/>
            <person name="Rane R.V."/>
            <person name="Richards S."/>
            <person name="Tay W.T."/>
            <person name="Walsh T.K."/>
            <person name="Anderson A."/>
            <person name="Anderson C.J."/>
            <person name="Asgari S."/>
            <person name="Board P.G."/>
            <person name="Bretschneider A."/>
            <person name="Campbell P.M."/>
            <person name="Chertemps T."/>
            <person name="Christeller J.T."/>
            <person name="Coppin C.W."/>
            <person name="Downes S.J."/>
            <person name="Duan G."/>
            <person name="Farnsworth C.A."/>
            <person name="Good R.T."/>
            <person name="Han L.B."/>
            <person name="Han Y.C."/>
            <person name="Hatje K."/>
            <person name="Horne I."/>
            <person name="Huang Y.P."/>
            <person name="Hughes D.S."/>
            <person name="Jacquin-Joly E."/>
            <person name="James W."/>
            <person name="Jhangiani S."/>
            <person name="Kollmar M."/>
            <person name="Kuwar S.S."/>
            <person name="Li S."/>
            <person name="Liu N.Y."/>
            <person name="Maibeche M.T."/>
            <person name="Miller J.R."/>
            <person name="Montagne N."/>
            <person name="Perry T."/>
            <person name="Qu J."/>
            <person name="Song S.V."/>
            <person name="Sutton G.G."/>
            <person name="Vogel H."/>
            <person name="Walenz B.P."/>
            <person name="Xu W."/>
            <person name="Zhang H.J."/>
            <person name="Zou Z."/>
            <person name="Batterham P."/>
            <person name="Edwards O.R."/>
            <person name="Feyereisen R."/>
            <person name="Gibbs R.A."/>
            <person name="Heckel D.G."/>
            <person name="McGrath A."/>
            <person name="Robin C."/>
            <person name="Scherer S.E."/>
            <person name="Worley K.C."/>
            <person name="Wu Y.D."/>
        </authorList>
    </citation>
    <scope>NUCLEOTIDE SEQUENCE [LARGE SCALE GENOMIC DNA]</scope>
    <source>
        <strain evidence="1">Harm_GR_Male_#8</strain>
        <tissue evidence="1">Whole organism</tissue>
    </source>
</reference>
<dbReference type="Proteomes" id="UP000249218">
    <property type="component" value="Unassembled WGS sequence"/>
</dbReference>
<evidence type="ECO:0000313" key="1">
    <source>
        <dbReference type="EMBL" id="PZC76043.1"/>
    </source>
</evidence>
<accession>A0A2W1BWB5</accession>